<proteinExistence type="predicted"/>
<dbReference type="InterPro" id="IPR011701">
    <property type="entry name" value="MFS"/>
</dbReference>
<feature type="transmembrane region" description="Helical" evidence="4">
    <location>
        <begin position="360"/>
        <end position="384"/>
    </location>
</feature>
<reference evidence="6 7" key="1">
    <citation type="journal article" date="2012" name="Microbes Environ.">
        <title>Complete genome sequence of Bradyrhizobium sp. S23321: insights into symbiosis evolution in soil oligotrophs.</title>
        <authorList>
            <person name="Okubo T."/>
            <person name="Tsukui T."/>
            <person name="Maita H."/>
            <person name="Okamoto S."/>
            <person name="Oshima K."/>
            <person name="Fujisawa T."/>
            <person name="Saito A."/>
            <person name="Futamata H."/>
            <person name="Hattori R."/>
            <person name="Shimomura Y."/>
            <person name="Haruta S."/>
            <person name="Morimoto S."/>
            <person name="Wang Y."/>
            <person name="Sakai Y."/>
            <person name="Hattori M."/>
            <person name="Aizawa S."/>
            <person name="Nagashima K.V.P."/>
            <person name="Masuda S."/>
            <person name="Hattori T."/>
            <person name="Yamashita A."/>
            <person name="Bao Z."/>
            <person name="Hayatsu M."/>
            <person name="Kajiya-Kanegae H."/>
            <person name="Yoshinaga I."/>
            <person name="Sakamoto K."/>
            <person name="Toyota K."/>
            <person name="Nakao M."/>
            <person name="Kohara M."/>
            <person name="Anda M."/>
            <person name="Niwa R."/>
            <person name="Jung-Hwan P."/>
            <person name="Sameshima-Saito R."/>
            <person name="Tokuda S."/>
            <person name="Yamamoto S."/>
            <person name="Yamamoto S."/>
            <person name="Yokoyama T."/>
            <person name="Akutsu T."/>
            <person name="Nakamura Y."/>
            <person name="Nakahira-Yanaka Y."/>
            <person name="Takada Hoshino Y."/>
            <person name="Hirakawa H."/>
            <person name="Mitsui H."/>
            <person name="Terasawa K."/>
            <person name="Itakura M."/>
            <person name="Sato S."/>
            <person name="Ikeda-Ohtsubo W."/>
            <person name="Sakakura N."/>
            <person name="Kaminuma E."/>
            <person name="Minamisawa K."/>
        </authorList>
    </citation>
    <scope>NUCLEOTIDE SEQUENCE [LARGE SCALE GENOMIC DNA]</scope>
    <source>
        <strain evidence="6 7">S23321</strain>
    </source>
</reference>
<feature type="transmembrane region" description="Helical" evidence="4">
    <location>
        <begin position="329"/>
        <end position="348"/>
    </location>
</feature>
<keyword evidence="1 4" id="KW-0812">Transmembrane</keyword>
<evidence type="ECO:0000256" key="3">
    <source>
        <dbReference type="ARBA" id="ARBA00023136"/>
    </source>
</evidence>
<feature type="transmembrane region" description="Helical" evidence="4">
    <location>
        <begin position="297"/>
        <end position="317"/>
    </location>
</feature>
<dbReference type="InterPro" id="IPR020846">
    <property type="entry name" value="MFS_dom"/>
</dbReference>
<feature type="transmembrane region" description="Helical" evidence="4">
    <location>
        <begin position="268"/>
        <end position="291"/>
    </location>
</feature>
<dbReference type="PROSITE" id="PS50850">
    <property type="entry name" value="MFS"/>
    <property type="match status" value="1"/>
</dbReference>
<gene>
    <name evidence="6" type="ORF">S23_17920</name>
</gene>
<dbReference type="EMBL" id="AP012279">
    <property type="protein sequence ID" value="BAL75008.1"/>
    <property type="molecule type" value="Genomic_DNA"/>
</dbReference>
<evidence type="ECO:0000259" key="5">
    <source>
        <dbReference type="PROSITE" id="PS50850"/>
    </source>
</evidence>
<keyword evidence="7" id="KW-1185">Reference proteome</keyword>
<evidence type="ECO:0000256" key="2">
    <source>
        <dbReference type="ARBA" id="ARBA00022989"/>
    </source>
</evidence>
<evidence type="ECO:0000313" key="7">
    <source>
        <dbReference type="Proteomes" id="UP000007886"/>
    </source>
</evidence>
<dbReference type="Pfam" id="PF07690">
    <property type="entry name" value="MFS_1"/>
    <property type="match status" value="1"/>
</dbReference>
<dbReference type="Proteomes" id="UP000007886">
    <property type="component" value="Chromosome"/>
</dbReference>
<dbReference type="SUPFAM" id="SSF103473">
    <property type="entry name" value="MFS general substrate transporter"/>
    <property type="match status" value="1"/>
</dbReference>
<evidence type="ECO:0000313" key="6">
    <source>
        <dbReference type="EMBL" id="BAL75008.1"/>
    </source>
</evidence>
<dbReference type="Gene3D" id="1.20.1250.20">
    <property type="entry name" value="MFS general substrate transporter like domains"/>
    <property type="match status" value="2"/>
</dbReference>
<keyword evidence="3 4" id="KW-0472">Membrane</keyword>
<feature type="transmembrane region" description="Helical" evidence="4">
    <location>
        <begin position="162"/>
        <end position="184"/>
    </location>
</feature>
<keyword evidence="2 4" id="KW-1133">Transmembrane helix</keyword>
<dbReference type="KEGG" id="brs:S23_17920"/>
<feature type="transmembrane region" description="Helical" evidence="4">
    <location>
        <begin position="205"/>
        <end position="227"/>
    </location>
</feature>
<evidence type="ECO:0000256" key="1">
    <source>
        <dbReference type="ARBA" id="ARBA00022692"/>
    </source>
</evidence>
<feature type="domain" description="Major facilitator superfamily (MFS) profile" evidence="5">
    <location>
        <begin position="1"/>
        <end position="388"/>
    </location>
</feature>
<dbReference type="InterPro" id="IPR050327">
    <property type="entry name" value="Proton-linked_MCT"/>
</dbReference>
<feature type="transmembrane region" description="Helical" evidence="4">
    <location>
        <begin position="233"/>
        <end position="256"/>
    </location>
</feature>
<dbReference type="GO" id="GO:0022857">
    <property type="term" value="F:transmembrane transporter activity"/>
    <property type="evidence" value="ECO:0007669"/>
    <property type="project" value="InterPro"/>
</dbReference>
<feature type="transmembrane region" description="Helical" evidence="4">
    <location>
        <begin position="46"/>
        <end position="67"/>
    </location>
</feature>
<protein>
    <submittedName>
        <fullName evidence="6">Major facilitator superfamily protein</fullName>
    </submittedName>
</protein>
<feature type="transmembrane region" description="Helical" evidence="4">
    <location>
        <begin position="100"/>
        <end position="121"/>
    </location>
</feature>
<name>A0AAI8QAY0_9BRAD</name>
<organism evidence="6 7">
    <name type="scientific">Bradyrhizobium cosmicum</name>
    <dbReference type="NCBI Taxonomy" id="1404864"/>
    <lineage>
        <taxon>Bacteria</taxon>
        <taxon>Pseudomonadati</taxon>
        <taxon>Pseudomonadota</taxon>
        <taxon>Alphaproteobacteria</taxon>
        <taxon>Hyphomicrobiales</taxon>
        <taxon>Nitrobacteraceae</taxon>
        <taxon>Bradyrhizobium</taxon>
    </lineage>
</organism>
<dbReference type="PANTHER" id="PTHR11360">
    <property type="entry name" value="MONOCARBOXYLATE TRANSPORTER"/>
    <property type="match status" value="1"/>
</dbReference>
<sequence length="398" mass="40790">MLRYRAWCTTGSAALMLAMIMGTLVNGLTAFFVAMEAAEGWGRSEIAAINSFGLLGIAAGSVIMGFVSDRLGIRPICLIAVAVMGACLLLTAYAHAPWQLYVIFFLAGALSGGALFAPIFATVGNWFPTSAGLAIGVAAAGQAVGQGGVPFLSAYLIERFGWRGAMIALGTAILVTLLPLAAFMRDAPAAAASGAAAQIPPIRPSVAVPILSVAVFFCCACMAVPLMHLMPMIQGLCIPATDAGGVMLAMLLAAIVGRIAYGKLCDMIGPLSSWAVASSLQTAGVLAFTQFASFRGFLIFSIVYGFAYAGVMTSVLVSARALTPPARRGALMGIILAFAWIGHAFGGYQGAATFDLTGSYTTAFAIGSAAGVLNLALVMTLLVLSHRRNLPAAAGALT</sequence>
<feature type="transmembrane region" description="Helical" evidence="4">
    <location>
        <begin position="12"/>
        <end position="34"/>
    </location>
</feature>
<dbReference type="PANTHER" id="PTHR11360:SF290">
    <property type="entry name" value="MONOCARBOXYLATE MFS PERMEASE"/>
    <property type="match status" value="1"/>
</dbReference>
<dbReference type="InterPro" id="IPR036259">
    <property type="entry name" value="MFS_trans_sf"/>
</dbReference>
<feature type="transmembrane region" description="Helical" evidence="4">
    <location>
        <begin position="76"/>
        <end position="94"/>
    </location>
</feature>
<dbReference type="AlphaFoldDB" id="A0AAI8QAY0"/>
<evidence type="ECO:0000256" key="4">
    <source>
        <dbReference type="SAM" id="Phobius"/>
    </source>
</evidence>
<accession>A0AAI8QAY0</accession>
<feature type="transmembrane region" description="Helical" evidence="4">
    <location>
        <begin position="133"/>
        <end position="156"/>
    </location>
</feature>